<comment type="caution">
    <text evidence="1">The sequence shown here is derived from an EMBL/GenBank/DDBJ whole genome shotgun (WGS) entry which is preliminary data.</text>
</comment>
<gene>
    <name evidence="1" type="ORF">IPJ38_03550</name>
</gene>
<dbReference type="AlphaFoldDB" id="A0A935MQ19"/>
<evidence type="ECO:0000313" key="1">
    <source>
        <dbReference type="EMBL" id="MBK7414318.1"/>
    </source>
</evidence>
<dbReference type="Proteomes" id="UP000739411">
    <property type="component" value="Unassembled WGS sequence"/>
</dbReference>
<proteinExistence type="predicted"/>
<sequence>MNELSAKLGRLGNDTSDYDSKKLVGDLAGMLNNRFGEVVVVKDVAESKNQQCSLSLALDIRVQAGSTSFSTTTVEMSGVFADARENEINALTGAGKANVPYPATSLGVSAAWGRATALGEQIGQSNALVKLASTTPKQVAAVAQTNDCLDATSEPAS</sequence>
<name>A0A935MQ19_9RHOO</name>
<evidence type="ECO:0000313" key="2">
    <source>
        <dbReference type="Proteomes" id="UP000739411"/>
    </source>
</evidence>
<organism evidence="1 2">
    <name type="scientific">Candidatus Dechloromonas phosphorivorans</name>
    <dbReference type="NCBI Taxonomy" id="2899244"/>
    <lineage>
        <taxon>Bacteria</taxon>
        <taxon>Pseudomonadati</taxon>
        <taxon>Pseudomonadota</taxon>
        <taxon>Betaproteobacteria</taxon>
        <taxon>Rhodocyclales</taxon>
        <taxon>Azonexaceae</taxon>
        <taxon>Dechloromonas</taxon>
    </lineage>
</organism>
<reference evidence="1 2" key="1">
    <citation type="submission" date="2020-10" db="EMBL/GenBank/DDBJ databases">
        <title>Connecting structure to function with the recovery of over 1000 high-quality activated sludge metagenome-assembled genomes encoding full-length rRNA genes using long-read sequencing.</title>
        <authorList>
            <person name="Singleton C.M."/>
            <person name="Petriglieri F."/>
            <person name="Kristensen J.M."/>
            <person name="Kirkegaard R.H."/>
            <person name="Michaelsen T.Y."/>
            <person name="Andersen M.H."/>
            <person name="Karst S.M."/>
            <person name="Dueholm M.S."/>
            <person name="Nielsen P.H."/>
            <person name="Albertsen M."/>
        </authorList>
    </citation>
    <scope>NUCLEOTIDE SEQUENCE [LARGE SCALE GENOMIC DNA]</scope>
    <source>
        <strain evidence="1">EsbW_18-Q3-R4-48_BATAC.463</strain>
    </source>
</reference>
<dbReference type="EMBL" id="JADJMS010000008">
    <property type="protein sequence ID" value="MBK7414318.1"/>
    <property type="molecule type" value="Genomic_DNA"/>
</dbReference>
<accession>A0A935MQ19</accession>
<protein>
    <submittedName>
        <fullName evidence="1">Uncharacterized protein</fullName>
    </submittedName>
</protein>